<evidence type="ECO:0000313" key="2">
    <source>
        <dbReference type="Proteomes" id="UP001085076"/>
    </source>
</evidence>
<dbReference type="InterPro" id="IPR025322">
    <property type="entry name" value="PADRE_dom"/>
</dbReference>
<dbReference type="AlphaFoldDB" id="A0A9D5CN67"/>
<dbReference type="PANTHER" id="PTHR31182">
    <property type="entry name" value="C2 NT-TYPE DOMAIN-CONTAINING PROTEIN"/>
    <property type="match status" value="1"/>
</dbReference>
<dbReference type="EMBL" id="JAGGNH010000004">
    <property type="protein sequence ID" value="KAJ0975458.1"/>
    <property type="molecule type" value="Genomic_DNA"/>
</dbReference>
<organism evidence="1 2">
    <name type="scientific">Dioscorea zingiberensis</name>
    <dbReference type="NCBI Taxonomy" id="325984"/>
    <lineage>
        <taxon>Eukaryota</taxon>
        <taxon>Viridiplantae</taxon>
        <taxon>Streptophyta</taxon>
        <taxon>Embryophyta</taxon>
        <taxon>Tracheophyta</taxon>
        <taxon>Spermatophyta</taxon>
        <taxon>Magnoliopsida</taxon>
        <taxon>Liliopsida</taxon>
        <taxon>Dioscoreales</taxon>
        <taxon>Dioscoreaceae</taxon>
        <taxon>Dioscorea</taxon>
    </lineage>
</organism>
<dbReference type="Proteomes" id="UP001085076">
    <property type="component" value="Miscellaneous, Linkage group lg04"/>
</dbReference>
<name>A0A9D5CN67_9LILI</name>
<protein>
    <submittedName>
        <fullName evidence="1">Uncharacterized protein</fullName>
    </submittedName>
</protein>
<accession>A0A9D5CN67</accession>
<dbReference type="PANTHER" id="PTHR31182:SF17">
    <property type="entry name" value="EEIG1_EHBP1 PROTEIN AMINO-TERMINAL DOMAIN PROTEIN"/>
    <property type="match status" value="1"/>
</dbReference>
<proteinExistence type="predicted"/>
<reference evidence="1" key="2">
    <citation type="journal article" date="2022" name="Hortic Res">
        <title>The genome of Dioscorea zingiberensis sheds light on the biosynthesis, origin and evolution of the medicinally important diosgenin saponins.</title>
        <authorList>
            <person name="Li Y."/>
            <person name="Tan C."/>
            <person name="Li Z."/>
            <person name="Guo J."/>
            <person name="Li S."/>
            <person name="Chen X."/>
            <person name="Wang C."/>
            <person name="Dai X."/>
            <person name="Yang H."/>
            <person name="Song W."/>
            <person name="Hou L."/>
            <person name="Xu J."/>
            <person name="Tong Z."/>
            <person name="Xu A."/>
            <person name="Yuan X."/>
            <person name="Wang W."/>
            <person name="Yang Q."/>
            <person name="Chen L."/>
            <person name="Sun Z."/>
            <person name="Wang K."/>
            <person name="Pan B."/>
            <person name="Chen J."/>
            <person name="Bao Y."/>
            <person name="Liu F."/>
            <person name="Qi X."/>
            <person name="Gang D.R."/>
            <person name="Wen J."/>
            <person name="Li J."/>
        </authorList>
    </citation>
    <scope>NUCLEOTIDE SEQUENCE</scope>
    <source>
        <strain evidence="1">Dzin_1.0</strain>
    </source>
</reference>
<comment type="caution">
    <text evidence="1">The sequence shown here is derived from an EMBL/GenBank/DDBJ whole genome shotgun (WGS) entry which is preliminary data.</text>
</comment>
<dbReference type="Pfam" id="PF14009">
    <property type="entry name" value="PADRE"/>
    <property type="match status" value="1"/>
</dbReference>
<sequence>MGNNMTCPCSDSSAKEVVVLVIREDGNLLKFKKGVHAKEIMEANEGHKLVKCCSERTVMPGSAELESKRLYFLVQEAMAQSPEVYDKLWQLCVAKGLVEVKRSMNGSSRTSPNQSDHVCELRRSCAWTPQLKTIPEITSPQGNTPPRVEFYRLIREGSSEWQKLCRNETYVQQIPNMHVDPETILVAKVRPINVVSKKSFIGFFQLENFEKLQDFLDLSWALSFAFPSLSLSDDFLVRRKETKAYLFHLLWGFPCW</sequence>
<evidence type="ECO:0000313" key="1">
    <source>
        <dbReference type="EMBL" id="KAJ0975458.1"/>
    </source>
</evidence>
<reference evidence="1" key="1">
    <citation type="submission" date="2021-03" db="EMBL/GenBank/DDBJ databases">
        <authorList>
            <person name="Li Z."/>
            <person name="Yang C."/>
        </authorList>
    </citation>
    <scope>NUCLEOTIDE SEQUENCE</scope>
    <source>
        <strain evidence="1">Dzin_1.0</strain>
        <tissue evidence="1">Leaf</tissue>
    </source>
</reference>
<keyword evidence="2" id="KW-1185">Reference proteome</keyword>
<gene>
    <name evidence="1" type="ORF">J5N97_017423</name>
</gene>
<dbReference type="OrthoDB" id="1645677at2759"/>